<dbReference type="Gene3D" id="2.60.40.1260">
    <property type="entry name" value="Lamin Tail domain"/>
    <property type="match status" value="1"/>
</dbReference>
<feature type="domain" description="LTD" evidence="1">
    <location>
        <begin position="1"/>
        <end position="161"/>
    </location>
</feature>
<proteinExistence type="predicted"/>
<comment type="caution">
    <text evidence="2">The sequence shown here is derived from an EMBL/GenBank/DDBJ whole genome shotgun (WGS) entry which is preliminary data.</text>
</comment>
<dbReference type="InterPro" id="IPR036415">
    <property type="entry name" value="Lamin_tail_dom_sf"/>
</dbReference>
<dbReference type="Gene3D" id="2.60.40.1930">
    <property type="match status" value="2"/>
</dbReference>
<gene>
    <name evidence="2" type="ORF">MY1_0608</name>
</gene>
<reference evidence="2 3" key="1">
    <citation type="journal article" date="2011" name="J. Bacteriol.">
        <title>Genome Sequence of an Ammonia-Oxidizing Soil Archaeon, "Candidatus Nitrosoarchaeum koreensis" MY1.</title>
        <authorList>
            <person name="Kim B.K."/>
            <person name="Jung M.Y."/>
            <person name="Yu D.S."/>
            <person name="Park S.J."/>
            <person name="Oh T.K."/>
            <person name="Rhee S.K."/>
            <person name="Kim J.F."/>
        </authorList>
    </citation>
    <scope>NUCLEOTIDE SEQUENCE [LARGE SCALE GENOMIC DNA]</scope>
    <source>
        <strain evidence="2 3">MY1</strain>
    </source>
</reference>
<accession>F9CVS0</accession>
<dbReference type="STRING" id="1001994.MY1_0608"/>
<sequence length="1080" mass="117720">MVGTASAQSTNHVVINEIDINPPGDDSKSVLEWIELYNPTSSKIDISGWQIASTTALKKTMTISSGTFIEPSKYLTFSYQSLWFADSNELVELRDKNGVVIDKTPLLSDPKNDLTSWQRIYDGYDLDNSSDWKFTIPTAGSSNGKVTTTETKTDVTVTVSTNKESYLFGETASITGKISKQVFITAPYFHADEISVKITGPKYDKTISLYPDLNLNYKTSLNLQQVLGISKGVYLVSVTYGGATSQTSFTVGDEIVPDIIVKNNTLSIATDKSQYLPGDTLSLTGITTEAIPFEGLKFNIKDPSGKIISSGSLYPTNGKFSTNVYITPVNPAFGTYQITAEYYDKSSIAFFEVVKDIKEAKAISIWTDKDAYALGETVTITGRLNTVWVQFMNLEILQTKNAALATTALGGGNSGFKILDTLKVSGDGTFSYSFKIPDSDVRLGDYKISISQSLGSASKTIHAVANPDDFIVSSNPISISTDKLIYNLGETMTITGYIKNPVTSSTYQTASVAISISHEDGRPLEIVAQMPHTKTRLNNGLVVAYELTATPDPSGRFSVQTKILQNAFADGNYKIKAEYRGLTTSTSVGIVDPLKLENGALISLNKQVYGLGETVVLTGILPPTGDNSVKISLTKPDGSIVNSGATVDNQQFSWSWVTPISEKPLTIKTDDRSVTTSNYGIYKIRASIASAGTDVFFKVSSDPANDSLTLVPLYVTTEKSLYKAGEKLKVIGNIIKRDQGSEGLVVPDRVTIRVLDNKTPFKQISEASVYPDQGGNFQSSFELPVTVFSEGEYKIKALYSGQQSESIFTIANDFSFGSTDKLSLLLATDKSDYYPGDTVTISGKPNKLIYLEKFDVSVIQKKEGEITCGTFYCGKHVGPVTTIRPSSSGSFSHQITISDTPSSIGSYEITVDAGFETKSLMFNVIEKPVIVEPVKVPSTLIDKVNRISEDKISIITNEKTIDDAQAFPRVLSGSLLSSKTDQSDVNLRITSESGICIIGQEVDCLVQDSTRKPGQIYDVVSVDGVELNVRYSGPDVYLEKFDILPVSSDVFLPNANWNVDVVKEDQTSRFYYKINYKMVE</sequence>
<dbReference type="Proteomes" id="UP000004440">
    <property type="component" value="Unassembled WGS sequence"/>
</dbReference>
<dbReference type="EMBL" id="AFPU01000001">
    <property type="protein sequence ID" value="EGP93372.1"/>
    <property type="molecule type" value="Genomic_DNA"/>
</dbReference>
<dbReference type="AlphaFoldDB" id="F9CVS0"/>
<name>F9CVS0_9ARCH</name>
<dbReference type="SUPFAM" id="SSF74853">
    <property type="entry name" value="Lamin A/C globular tail domain"/>
    <property type="match status" value="1"/>
</dbReference>
<keyword evidence="3" id="KW-1185">Reference proteome</keyword>
<dbReference type="PATRIC" id="fig|1001994.6.peg.587"/>
<protein>
    <submittedName>
        <fullName evidence="2">Very large, secreted (Periplasmic) protein</fullName>
    </submittedName>
</protein>
<dbReference type="InterPro" id="IPR001322">
    <property type="entry name" value="Lamin_tail_dom"/>
</dbReference>
<evidence type="ECO:0000313" key="3">
    <source>
        <dbReference type="Proteomes" id="UP000004440"/>
    </source>
</evidence>
<evidence type="ECO:0000313" key="2">
    <source>
        <dbReference type="EMBL" id="EGP93372.1"/>
    </source>
</evidence>
<organism evidence="2 3">
    <name type="scientific">Nitrosarchaeum koreense MY1</name>
    <dbReference type="NCBI Taxonomy" id="1001994"/>
    <lineage>
        <taxon>Archaea</taxon>
        <taxon>Nitrososphaerota</taxon>
        <taxon>Nitrososphaeria</taxon>
        <taxon>Nitrosopumilales</taxon>
        <taxon>Nitrosopumilaceae</taxon>
        <taxon>Nitrosarchaeum</taxon>
    </lineage>
</organism>
<dbReference type="PROSITE" id="PS51841">
    <property type="entry name" value="LTD"/>
    <property type="match status" value="1"/>
</dbReference>
<evidence type="ECO:0000259" key="1">
    <source>
        <dbReference type="PROSITE" id="PS51841"/>
    </source>
</evidence>
<dbReference type="Pfam" id="PF00932">
    <property type="entry name" value="LTD"/>
    <property type="match status" value="1"/>
</dbReference>